<dbReference type="STRING" id="1178516.AWR27_10770"/>
<keyword evidence="1" id="KW-0175">Coiled coil</keyword>
<dbReference type="OrthoDB" id="963030at2"/>
<dbReference type="Proteomes" id="UP000187941">
    <property type="component" value="Chromosome"/>
</dbReference>
<evidence type="ECO:0000313" key="2">
    <source>
        <dbReference type="EMBL" id="AQG79764.1"/>
    </source>
</evidence>
<organism evidence="2 3">
    <name type="scientific">Spirosoma montaniterrae</name>
    <dbReference type="NCBI Taxonomy" id="1178516"/>
    <lineage>
        <taxon>Bacteria</taxon>
        <taxon>Pseudomonadati</taxon>
        <taxon>Bacteroidota</taxon>
        <taxon>Cytophagia</taxon>
        <taxon>Cytophagales</taxon>
        <taxon>Cytophagaceae</taxon>
        <taxon>Spirosoma</taxon>
    </lineage>
</organism>
<dbReference type="AlphaFoldDB" id="A0A1P9WWK9"/>
<reference evidence="2 3" key="1">
    <citation type="submission" date="2016-01" db="EMBL/GenBank/DDBJ databases">
        <authorList>
            <person name="Oliw E.H."/>
        </authorList>
    </citation>
    <scope>NUCLEOTIDE SEQUENCE [LARGE SCALE GENOMIC DNA]</scope>
    <source>
        <strain evidence="2 3">DY10</strain>
    </source>
</reference>
<evidence type="ECO:0000256" key="1">
    <source>
        <dbReference type="SAM" id="Coils"/>
    </source>
</evidence>
<feature type="coiled-coil region" evidence="1">
    <location>
        <begin position="45"/>
        <end position="72"/>
    </location>
</feature>
<proteinExistence type="predicted"/>
<accession>A0A1P9WWK9</accession>
<sequence>MSVNLQFNTSLTVAELAGILRSQLQPQERQELVSLLLADDAPVTKEQLKADLQEAIEEVNLYKRGRKQLRSAWEVLNEL</sequence>
<dbReference type="EMBL" id="CP014263">
    <property type="protein sequence ID" value="AQG79764.1"/>
    <property type="molecule type" value="Genomic_DNA"/>
</dbReference>
<keyword evidence="3" id="KW-1185">Reference proteome</keyword>
<protein>
    <submittedName>
        <fullName evidence="2">Uncharacterized protein</fullName>
    </submittedName>
</protein>
<name>A0A1P9WWK9_9BACT</name>
<dbReference type="KEGG" id="smon:AWR27_10770"/>
<evidence type="ECO:0000313" key="3">
    <source>
        <dbReference type="Proteomes" id="UP000187941"/>
    </source>
</evidence>
<gene>
    <name evidence="2" type="ORF">AWR27_10770</name>
</gene>
<dbReference type="RefSeq" id="WP_077131198.1">
    <property type="nucleotide sequence ID" value="NZ_CP014263.1"/>
</dbReference>